<proteinExistence type="predicted"/>
<evidence type="ECO:0000313" key="7">
    <source>
        <dbReference type="Proteomes" id="UP000761534"/>
    </source>
</evidence>
<dbReference type="VEuPathDB" id="FungiDB:TRICI_002615"/>
<dbReference type="AlphaFoldDB" id="A0A642V5H2"/>
<sequence length="310" mass="35617">MNQQPTFNWQKPGDLNASTASSAFGRSVFNASQQQQQQQSQSQIQQQQQQVINNIAPSVMDQLRKIKESWDPQSPNCAFQHYFYSKVPADQALLYSKPPGQDQEKWDQAVANRPDSSSVPVLAVGFSDLQKRVELQANQVAAYRARMHEINDKLDELSTRHDLYTTVKTVEMKARHAKLVHRTLSLAAKIQVLKGRGYVLRPDEEVLKKKLEQLNYQIDDPAVYGRINEVWARMSVLREKARALKEQMTENNTPKFTLDWDRDDEQLEKLAKILKAQQTGIAFLAKILKTDTETVEKLIEQLEKDRSSKH</sequence>
<evidence type="ECO:0000256" key="3">
    <source>
        <dbReference type="ARBA" id="ARBA00023242"/>
    </source>
</evidence>
<dbReference type="GO" id="GO:0006607">
    <property type="term" value="P:NLS-bearing protein import into nucleus"/>
    <property type="evidence" value="ECO:0007669"/>
    <property type="project" value="TreeGrafter"/>
</dbReference>
<dbReference type="InterPro" id="IPR025712">
    <property type="entry name" value="Nup54_alpha-helical_dom"/>
</dbReference>
<evidence type="ECO:0000256" key="1">
    <source>
        <dbReference type="ARBA" id="ARBA00004123"/>
    </source>
</evidence>
<dbReference type="Pfam" id="PF13874">
    <property type="entry name" value="Nup54"/>
    <property type="match status" value="1"/>
</dbReference>
<evidence type="ECO:0000313" key="6">
    <source>
        <dbReference type="EMBL" id="KAA8915258.1"/>
    </source>
</evidence>
<name>A0A642V5H2_9ASCO</name>
<organism evidence="6 7">
    <name type="scientific">Trichomonascus ciferrii</name>
    <dbReference type="NCBI Taxonomy" id="44093"/>
    <lineage>
        <taxon>Eukaryota</taxon>
        <taxon>Fungi</taxon>
        <taxon>Dikarya</taxon>
        <taxon>Ascomycota</taxon>
        <taxon>Saccharomycotina</taxon>
        <taxon>Dipodascomycetes</taxon>
        <taxon>Dipodascales</taxon>
        <taxon>Trichomonascaceae</taxon>
        <taxon>Trichomonascus</taxon>
        <taxon>Trichomonascus ciferrii complex</taxon>
    </lineage>
</organism>
<comment type="subcellular location">
    <subcellularLocation>
        <location evidence="1">Nucleus</location>
    </subcellularLocation>
</comment>
<dbReference type="EMBL" id="SWFS01000179">
    <property type="protein sequence ID" value="KAA8915258.1"/>
    <property type="molecule type" value="Genomic_DNA"/>
</dbReference>
<dbReference type="PANTHER" id="PTHR13000">
    <property type="entry name" value="NUCLEOPORIN P54"/>
    <property type="match status" value="1"/>
</dbReference>
<feature type="domain" description="Nucleoporin Nup54 alpha-helical" evidence="5">
    <location>
        <begin position="97"/>
        <end position="234"/>
    </location>
</feature>
<dbReference type="OrthoDB" id="6162375at2759"/>
<feature type="compositionally biased region" description="Low complexity" evidence="4">
    <location>
        <begin position="32"/>
        <end position="49"/>
    </location>
</feature>
<keyword evidence="3" id="KW-0539">Nucleus</keyword>
<comment type="caution">
    <text evidence="6">The sequence shown here is derived from an EMBL/GenBank/DDBJ whole genome shotgun (WGS) entry which is preliminary data.</text>
</comment>
<dbReference type="GO" id="GO:0044613">
    <property type="term" value="C:nuclear pore central transport channel"/>
    <property type="evidence" value="ECO:0007669"/>
    <property type="project" value="TreeGrafter"/>
</dbReference>
<dbReference type="GO" id="GO:0036228">
    <property type="term" value="P:protein localization to nuclear inner membrane"/>
    <property type="evidence" value="ECO:0007669"/>
    <property type="project" value="TreeGrafter"/>
</dbReference>
<dbReference type="GO" id="GO:0017056">
    <property type="term" value="F:structural constituent of nuclear pore"/>
    <property type="evidence" value="ECO:0007669"/>
    <property type="project" value="TreeGrafter"/>
</dbReference>
<evidence type="ECO:0000256" key="2">
    <source>
        <dbReference type="ARBA" id="ARBA00022448"/>
    </source>
</evidence>
<dbReference type="InterPro" id="IPR024864">
    <property type="entry name" value="Nup54/Nup57/Nup44"/>
</dbReference>
<keyword evidence="2" id="KW-0813">Transport</keyword>
<gene>
    <name evidence="6" type="ORF">TRICI_002615</name>
</gene>
<dbReference type="PANTHER" id="PTHR13000:SF0">
    <property type="entry name" value="NUCLEOPORIN P54"/>
    <property type="match status" value="1"/>
</dbReference>
<evidence type="ECO:0000259" key="5">
    <source>
        <dbReference type="Pfam" id="PF13874"/>
    </source>
</evidence>
<dbReference type="Proteomes" id="UP000761534">
    <property type="component" value="Unassembled WGS sequence"/>
</dbReference>
<keyword evidence="7" id="KW-1185">Reference proteome</keyword>
<reference evidence="6" key="1">
    <citation type="journal article" date="2019" name="G3 (Bethesda)">
        <title>Genome Assemblies of Two Rare Opportunistic Yeast Pathogens: Diutina rugosa (syn. Candida rugosa) and Trichomonascus ciferrii (syn. Candida ciferrii).</title>
        <authorList>
            <person name="Mixao V."/>
            <person name="Saus E."/>
            <person name="Hansen A.P."/>
            <person name="Lass-Florl C."/>
            <person name="Gabaldon T."/>
        </authorList>
    </citation>
    <scope>NUCLEOTIDE SEQUENCE</scope>
    <source>
        <strain evidence="6">CBS 4856</strain>
    </source>
</reference>
<protein>
    <recommendedName>
        <fullName evidence="5">Nucleoporin Nup54 alpha-helical domain-containing protein</fullName>
    </recommendedName>
</protein>
<dbReference type="Gene3D" id="1.20.5.490">
    <property type="entry name" value="Single helix bin"/>
    <property type="match status" value="1"/>
</dbReference>
<dbReference type="GO" id="GO:0006999">
    <property type="term" value="P:nuclear pore organization"/>
    <property type="evidence" value="ECO:0007669"/>
    <property type="project" value="TreeGrafter"/>
</dbReference>
<feature type="region of interest" description="Disordered" evidence="4">
    <location>
        <begin position="1"/>
        <end position="49"/>
    </location>
</feature>
<accession>A0A642V5H2</accession>
<evidence type="ECO:0000256" key="4">
    <source>
        <dbReference type="SAM" id="MobiDB-lite"/>
    </source>
</evidence>